<dbReference type="AlphaFoldDB" id="A0A948S2K8"/>
<feature type="transmembrane region" description="Helical" evidence="1">
    <location>
        <begin position="159"/>
        <end position="181"/>
    </location>
</feature>
<feature type="transmembrane region" description="Helical" evidence="1">
    <location>
        <begin position="45"/>
        <end position="66"/>
    </location>
</feature>
<dbReference type="Proteomes" id="UP000777784">
    <property type="component" value="Unassembled WGS sequence"/>
</dbReference>
<dbReference type="Gene3D" id="2.60.40.1190">
    <property type="match status" value="1"/>
</dbReference>
<feature type="transmembrane region" description="Helical" evidence="1">
    <location>
        <begin position="87"/>
        <end position="107"/>
    </location>
</feature>
<evidence type="ECO:0000313" key="4">
    <source>
        <dbReference type="EMBL" id="MBU2692674.1"/>
    </source>
</evidence>
<sequence length="607" mass="68514">MGLFNASPIRMITGIILAIIVFILSGSISQIIGGRIPETLSYKEWLSTSIFQLLMATVSILLMLILGRGNLRRFGFCVGMRFSIVKLLLLVLAAEIVVMIPFSFFLGDGEGHFADEFTFLQMVIGIWIIASTCEEVVMRGLIQGYLDPLKKHGIGFGRIFFSLPVITCALLFSAMHVPLLIMGIDTALGISILISTFLLGLIAGYYRENTGSLIPAIIAHSAANIFGVGLEWFIGMFLLVLCLPGLAFGGISGYSAPAGGVEEFFPQPSIVYNPEHYICYRAASPLTIDGLLDESAWAQAEWTKDFVDIEGAAKPAPRFRTRVKMLWNDEYFYVGAELEEPHIWAKLTDRDAVIFYDNDFEVFIDPDGDTHQYYELEVNALGTVWDLFLVQPYRDGGPAVNAWDIQGLLIGVHVEGTLNNPKDTDTSWSVEFAIPWNVLKESAHKEAPPHSGDQWRVNFSRVEWKTEIIDGDYIKVKDSKTGKTMPEDNWVWSPQGLINMHYPEMWGIVQFLDQTVRAPGDKICQPEAWEYIWVLRQIYYMEKNYYLRHREYSNSLDELLPYLNSTLKSLFDEKYANRKITSTGETFVVTLETGGVIYHIDQTGRTW</sequence>
<dbReference type="GO" id="GO:0004175">
    <property type="term" value="F:endopeptidase activity"/>
    <property type="evidence" value="ECO:0007669"/>
    <property type="project" value="UniProtKB-ARBA"/>
</dbReference>
<dbReference type="InterPro" id="IPR010502">
    <property type="entry name" value="Carb-bd_dom_fam9"/>
</dbReference>
<feature type="transmembrane region" description="Helical" evidence="1">
    <location>
        <begin position="119"/>
        <end position="138"/>
    </location>
</feature>
<evidence type="ECO:0000259" key="3">
    <source>
        <dbReference type="Pfam" id="PF06452"/>
    </source>
</evidence>
<proteinExistence type="predicted"/>
<protein>
    <submittedName>
        <fullName evidence="4">CPBP family intramembrane metalloprotease</fullName>
        <ecNumber evidence="4">3.4.24.-</ecNumber>
    </submittedName>
</protein>
<gene>
    <name evidence="4" type="ORF">KJ970_17295</name>
</gene>
<feature type="domain" description="Carbohydrate-binding" evidence="3">
    <location>
        <begin position="288"/>
        <end position="442"/>
    </location>
</feature>
<reference evidence="4" key="1">
    <citation type="submission" date="2021-05" db="EMBL/GenBank/DDBJ databases">
        <title>Energy efficiency and biological interactions define the core microbiome of deep oligotrophic groundwater.</title>
        <authorList>
            <person name="Mehrshad M."/>
            <person name="Lopez-Fernandez M."/>
            <person name="Bell E."/>
            <person name="Bernier-Latmani R."/>
            <person name="Bertilsson S."/>
            <person name="Dopson M."/>
        </authorList>
    </citation>
    <scope>NUCLEOTIDE SEQUENCE</scope>
    <source>
        <strain evidence="4">Modern_marine.mb.64</strain>
    </source>
</reference>
<keyword evidence="1" id="KW-0472">Membrane</keyword>
<dbReference type="GO" id="GO:0030246">
    <property type="term" value="F:carbohydrate binding"/>
    <property type="evidence" value="ECO:0007669"/>
    <property type="project" value="InterPro"/>
</dbReference>
<evidence type="ECO:0000313" key="5">
    <source>
        <dbReference type="Proteomes" id="UP000777784"/>
    </source>
</evidence>
<organism evidence="4 5">
    <name type="scientific">Eiseniibacteriota bacterium</name>
    <dbReference type="NCBI Taxonomy" id="2212470"/>
    <lineage>
        <taxon>Bacteria</taxon>
        <taxon>Candidatus Eiseniibacteriota</taxon>
    </lineage>
</organism>
<keyword evidence="4" id="KW-0378">Hydrolase</keyword>
<name>A0A948S2K8_UNCEI</name>
<dbReference type="CDD" id="cd09620">
    <property type="entry name" value="CBM9_like_3"/>
    <property type="match status" value="1"/>
</dbReference>
<feature type="domain" description="CAAX prenyl protease 2/Lysostaphin resistance protein A-like" evidence="2">
    <location>
        <begin position="119"/>
        <end position="226"/>
    </location>
</feature>
<evidence type="ECO:0000256" key="1">
    <source>
        <dbReference type="SAM" id="Phobius"/>
    </source>
</evidence>
<dbReference type="InterPro" id="IPR003675">
    <property type="entry name" value="Rce1/LyrA-like_dom"/>
</dbReference>
<keyword evidence="1" id="KW-0812">Transmembrane</keyword>
<dbReference type="PANTHER" id="PTHR35532">
    <property type="entry name" value="SIMILAR TO POLYHYDROXYALKANOATE DEPOLYMERASE"/>
    <property type="match status" value="1"/>
</dbReference>
<keyword evidence="4" id="KW-0645">Protease</keyword>
<keyword evidence="4" id="KW-0482">Metalloprotease</keyword>
<dbReference type="GO" id="GO:0016052">
    <property type="term" value="P:carbohydrate catabolic process"/>
    <property type="evidence" value="ECO:0007669"/>
    <property type="project" value="InterPro"/>
</dbReference>
<dbReference type="EC" id="3.4.24.-" evidence="4"/>
<accession>A0A948S2K8</accession>
<dbReference type="GO" id="GO:0008237">
    <property type="term" value="F:metallopeptidase activity"/>
    <property type="evidence" value="ECO:0007669"/>
    <property type="project" value="UniProtKB-KW"/>
</dbReference>
<feature type="transmembrane region" description="Helical" evidence="1">
    <location>
        <begin position="187"/>
        <end position="206"/>
    </location>
</feature>
<dbReference type="Pfam" id="PF02517">
    <property type="entry name" value="Rce1-like"/>
    <property type="match status" value="1"/>
</dbReference>
<keyword evidence="1" id="KW-1133">Transmembrane helix</keyword>
<dbReference type="EMBL" id="JAHJDP010000098">
    <property type="protein sequence ID" value="MBU2692674.1"/>
    <property type="molecule type" value="Genomic_DNA"/>
</dbReference>
<dbReference type="GO" id="GO:0004553">
    <property type="term" value="F:hydrolase activity, hydrolyzing O-glycosyl compounds"/>
    <property type="evidence" value="ECO:0007669"/>
    <property type="project" value="InterPro"/>
</dbReference>
<dbReference type="PANTHER" id="PTHR35532:SF5">
    <property type="entry name" value="CARBOHYDRATE-BINDING DOMAIN-CONTAINING PROTEIN"/>
    <property type="match status" value="1"/>
</dbReference>
<comment type="caution">
    <text evidence="4">The sequence shown here is derived from an EMBL/GenBank/DDBJ whole genome shotgun (WGS) entry which is preliminary data.</text>
</comment>
<evidence type="ECO:0000259" key="2">
    <source>
        <dbReference type="Pfam" id="PF02517"/>
    </source>
</evidence>
<feature type="transmembrane region" description="Helical" evidence="1">
    <location>
        <begin position="218"/>
        <end position="241"/>
    </location>
</feature>
<dbReference type="SUPFAM" id="SSF49344">
    <property type="entry name" value="CBD9-like"/>
    <property type="match status" value="1"/>
</dbReference>
<dbReference type="GO" id="GO:0080120">
    <property type="term" value="P:CAAX-box protein maturation"/>
    <property type="evidence" value="ECO:0007669"/>
    <property type="project" value="UniProtKB-ARBA"/>
</dbReference>
<feature type="transmembrane region" description="Helical" evidence="1">
    <location>
        <begin position="12"/>
        <end position="33"/>
    </location>
</feature>
<dbReference type="Pfam" id="PF06452">
    <property type="entry name" value="CBM9_1"/>
    <property type="match status" value="1"/>
</dbReference>